<evidence type="ECO:0000256" key="1">
    <source>
        <dbReference type="SAM" id="Phobius"/>
    </source>
</evidence>
<reference evidence="2 3" key="3">
    <citation type="journal article" date="2013" name="Rice">
        <title>Improvement of the Oryza sativa Nipponbare reference genome using next generation sequence and optical map data.</title>
        <authorList>
            <person name="Kawahara Y."/>
            <person name="de la Bastide M."/>
            <person name="Hamilton J.P."/>
            <person name="Kanamori H."/>
            <person name="McCombie W.R."/>
            <person name="Ouyang S."/>
            <person name="Schwartz D.C."/>
            <person name="Tanaka T."/>
            <person name="Wu J."/>
            <person name="Zhou S."/>
            <person name="Childs K.L."/>
            <person name="Davidson R.M."/>
            <person name="Lin H."/>
            <person name="Quesada-Ocampo L."/>
            <person name="Vaillancourt B."/>
            <person name="Sakai H."/>
            <person name="Lee S.S."/>
            <person name="Kim J."/>
            <person name="Numa H."/>
            <person name="Itoh T."/>
            <person name="Buell C.R."/>
            <person name="Matsumoto T."/>
        </authorList>
    </citation>
    <scope>NUCLEOTIDE SEQUENCE [LARGE SCALE GENOMIC DNA]</scope>
    <source>
        <strain evidence="3">cv. Nipponbare</strain>
    </source>
</reference>
<organism evidence="2 3">
    <name type="scientific">Oryza sativa subsp. japonica</name>
    <name type="common">Rice</name>
    <dbReference type="NCBI Taxonomy" id="39947"/>
    <lineage>
        <taxon>Eukaryota</taxon>
        <taxon>Viridiplantae</taxon>
        <taxon>Streptophyta</taxon>
        <taxon>Embryophyta</taxon>
        <taxon>Tracheophyta</taxon>
        <taxon>Spermatophyta</taxon>
        <taxon>Magnoliopsida</taxon>
        <taxon>Liliopsida</taxon>
        <taxon>Poales</taxon>
        <taxon>Poaceae</taxon>
        <taxon>BOP clade</taxon>
        <taxon>Oryzoideae</taxon>
        <taxon>Oryzeae</taxon>
        <taxon>Oryzinae</taxon>
        <taxon>Oryza</taxon>
        <taxon>Oryza sativa</taxon>
    </lineage>
</organism>
<reference evidence="2 3" key="2">
    <citation type="journal article" date="2013" name="Plant Cell Physiol.">
        <title>Rice Annotation Project Database (RAP-DB): an integrative and interactive database for rice genomics.</title>
        <authorList>
            <person name="Sakai H."/>
            <person name="Lee S.S."/>
            <person name="Tanaka T."/>
            <person name="Numa H."/>
            <person name="Kim J."/>
            <person name="Kawahara Y."/>
            <person name="Wakimoto H."/>
            <person name="Yang C.C."/>
            <person name="Iwamoto M."/>
            <person name="Abe T."/>
            <person name="Yamada Y."/>
            <person name="Muto A."/>
            <person name="Inokuchi H."/>
            <person name="Ikemura T."/>
            <person name="Matsumoto T."/>
            <person name="Sasaki T."/>
            <person name="Itoh T."/>
        </authorList>
    </citation>
    <scope>NUCLEOTIDE SEQUENCE [LARGE SCALE GENOMIC DNA]</scope>
    <source>
        <strain evidence="3">cv. Nipponbare</strain>
    </source>
</reference>
<keyword evidence="1" id="KW-0812">Transmembrane</keyword>
<dbReference type="AlphaFoldDB" id="A0A0P0VNV4"/>
<dbReference type="ExpressionAtlas" id="A0A0P0VNV4">
    <property type="expression patterns" value="baseline and differential"/>
</dbReference>
<protein>
    <submittedName>
        <fullName evidence="2">Os02g0715200 protein</fullName>
    </submittedName>
</protein>
<dbReference type="Gramene" id="Os02t0715200-02">
    <property type="protein sequence ID" value="Os02t0715200-02"/>
    <property type="gene ID" value="Os02g0715200"/>
</dbReference>
<keyword evidence="3" id="KW-1185">Reference proteome</keyword>
<accession>A0A0P0VNV4</accession>
<evidence type="ECO:0000313" key="2">
    <source>
        <dbReference type="EMBL" id="BAS80604.1"/>
    </source>
</evidence>
<feature type="transmembrane region" description="Helical" evidence="1">
    <location>
        <begin position="45"/>
        <end position="64"/>
    </location>
</feature>
<feature type="non-terminal residue" evidence="2">
    <location>
        <position position="1"/>
    </location>
</feature>
<name>A0A0P0VNV4_ORYSJ</name>
<keyword evidence="1" id="KW-0472">Membrane</keyword>
<reference evidence="3" key="1">
    <citation type="journal article" date="2005" name="Nature">
        <title>The map-based sequence of the rice genome.</title>
        <authorList>
            <consortium name="International rice genome sequencing project (IRGSP)"/>
            <person name="Matsumoto T."/>
            <person name="Wu J."/>
            <person name="Kanamori H."/>
            <person name="Katayose Y."/>
            <person name="Fujisawa M."/>
            <person name="Namiki N."/>
            <person name="Mizuno H."/>
            <person name="Yamamoto K."/>
            <person name="Antonio B.A."/>
            <person name="Baba T."/>
            <person name="Sakata K."/>
            <person name="Nagamura Y."/>
            <person name="Aoki H."/>
            <person name="Arikawa K."/>
            <person name="Arita K."/>
            <person name="Bito T."/>
            <person name="Chiden Y."/>
            <person name="Fujitsuka N."/>
            <person name="Fukunaka R."/>
            <person name="Hamada M."/>
            <person name="Harada C."/>
            <person name="Hayashi A."/>
            <person name="Hijishita S."/>
            <person name="Honda M."/>
            <person name="Hosokawa S."/>
            <person name="Ichikawa Y."/>
            <person name="Idonuma A."/>
            <person name="Iijima M."/>
            <person name="Ikeda M."/>
            <person name="Ikeno M."/>
            <person name="Ito K."/>
            <person name="Ito S."/>
            <person name="Ito T."/>
            <person name="Ito Y."/>
            <person name="Ito Y."/>
            <person name="Iwabuchi A."/>
            <person name="Kamiya K."/>
            <person name="Karasawa W."/>
            <person name="Kurita K."/>
            <person name="Katagiri S."/>
            <person name="Kikuta A."/>
            <person name="Kobayashi H."/>
            <person name="Kobayashi N."/>
            <person name="Machita K."/>
            <person name="Maehara T."/>
            <person name="Masukawa M."/>
            <person name="Mizubayashi T."/>
            <person name="Mukai Y."/>
            <person name="Nagasaki H."/>
            <person name="Nagata Y."/>
            <person name="Naito S."/>
            <person name="Nakashima M."/>
            <person name="Nakama Y."/>
            <person name="Nakamichi Y."/>
            <person name="Nakamura M."/>
            <person name="Meguro A."/>
            <person name="Negishi M."/>
            <person name="Ohta I."/>
            <person name="Ohta T."/>
            <person name="Okamoto M."/>
            <person name="Ono N."/>
            <person name="Saji S."/>
            <person name="Sakaguchi M."/>
            <person name="Sakai K."/>
            <person name="Shibata M."/>
            <person name="Shimokawa T."/>
            <person name="Song J."/>
            <person name="Takazaki Y."/>
            <person name="Terasawa K."/>
            <person name="Tsugane M."/>
            <person name="Tsuji K."/>
            <person name="Ueda S."/>
            <person name="Waki K."/>
            <person name="Yamagata H."/>
            <person name="Yamamoto M."/>
            <person name="Yamamoto S."/>
            <person name="Yamane H."/>
            <person name="Yoshiki S."/>
            <person name="Yoshihara R."/>
            <person name="Yukawa K."/>
            <person name="Zhong H."/>
            <person name="Yano M."/>
            <person name="Yuan Q."/>
            <person name="Ouyang S."/>
            <person name="Liu J."/>
            <person name="Jones K.M."/>
            <person name="Gansberger K."/>
            <person name="Moffat K."/>
            <person name="Hill J."/>
            <person name="Bera J."/>
            <person name="Fadrosh D."/>
            <person name="Jin S."/>
            <person name="Johri S."/>
            <person name="Kim M."/>
            <person name="Overton L."/>
            <person name="Reardon M."/>
            <person name="Tsitrin T."/>
            <person name="Vuong H."/>
            <person name="Weaver B."/>
            <person name="Ciecko A."/>
            <person name="Tallon L."/>
            <person name="Jackson J."/>
            <person name="Pai G."/>
            <person name="Aken S.V."/>
            <person name="Utterback T."/>
            <person name="Reidmuller S."/>
            <person name="Feldblyum T."/>
            <person name="Hsiao J."/>
            <person name="Zismann V."/>
            <person name="Iobst S."/>
            <person name="de Vazeille A.R."/>
            <person name="Buell C.R."/>
            <person name="Ying K."/>
            <person name="Li Y."/>
            <person name="Lu T."/>
            <person name="Huang Y."/>
            <person name="Zhao Q."/>
            <person name="Feng Q."/>
            <person name="Zhang L."/>
            <person name="Zhu J."/>
            <person name="Weng Q."/>
            <person name="Mu J."/>
            <person name="Lu Y."/>
            <person name="Fan D."/>
            <person name="Liu Y."/>
            <person name="Guan J."/>
            <person name="Zhang Y."/>
            <person name="Yu S."/>
            <person name="Liu X."/>
            <person name="Zhang Y."/>
            <person name="Hong G."/>
            <person name="Han B."/>
            <person name="Choisne N."/>
            <person name="Demange N."/>
            <person name="Orjeda G."/>
            <person name="Samain S."/>
            <person name="Cattolico L."/>
            <person name="Pelletier E."/>
            <person name="Couloux A."/>
            <person name="Segurens B."/>
            <person name="Wincker P."/>
            <person name="D'Hont A."/>
            <person name="Scarpelli C."/>
            <person name="Weissenbach J."/>
            <person name="Salanoubat M."/>
            <person name="Quetier F."/>
            <person name="Yu Y."/>
            <person name="Kim H.R."/>
            <person name="Rambo T."/>
            <person name="Currie J."/>
            <person name="Collura K."/>
            <person name="Luo M."/>
            <person name="Yang T."/>
            <person name="Ammiraju J.S.S."/>
            <person name="Engler F."/>
            <person name="Soderlund C."/>
            <person name="Wing R.A."/>
            <person name="Palmer L.E."/>
            <person name="de la Bastide M."/>
            <person name="Spiegel L."/>
            <person name="Nascimento L."/>
            <person name="Zutavern T."/>
            <person name="O'Shaughnessy A."/>
            <person name="Dike S."/>
            <person name="Dedhia N."/>
            <person name="Preston R."/>
            <person name="Balija V."/>
            <person name="McCombie W.R."/>
            <person name="Chow T."/>
            <person name="Chen H."/>
            <person name="Chung M."/>
            <person name="Chen C."/>
            <person name="Shaw J."/>
            <person name="Wu H."/>
            <person name="Hsiao K."/>
            <person name="Chao Y."/>
            <person name="Chu M."/>
            <person name="Cheng C."/>
            <person name="Hour A."/>
            <person name="Lee P."/>
            <person name="Lin S."/>
            <person name="Lin Y."/>
            <person name="Liou J."/>
            <person name="Liu S."/>
            <person name="Hsing Y."/>
            <person name="Raghuvanshi S."/>
            <person name="Mohanty A."/>
            <person name="Bharti A.K."/>
            <person name="Gaur A."/>
            <person name="Gupta V."/>
            <person name="Kumar D."/>
            <person name="Ravi V."/>
            <person name="Vij S."/>
            <person name="Kapur A."/>
            <person name="Khurana P."/>
            <person name="Khurana P."/>
            <person name="Khurana J.P."/>
            <person name="Tyagi A.K."/>
            <person name="Gaikwad K."/>
            <person name="Singh A."/>
            <person name="Dalal V."/>
            <person name="Srivastava S."/>
            <person name="Dixit A."/>
            <person name="Pal A.K."/>
            <person name="Ghazi I.A."/>
            <person name="Yadav M."/>
            <person name="Pandit A."/>
            <person name="Bhargava A."/>
            <person name="Sureshbabu K."/>
            <person name="Batra K."/>
            <person name="Sharma T.R."/>
            <person name="Mohapatra T."/>
            <person name="Singh N.K."/>
            <person name="Messing J."/>
            <person name="Nelson A.B."/>
            <person name="Fuks G."/>
            <person name="Kavchok S."/>
            <person name="Keizer G."/>
            <person name="Linton E."/>
            <person name="Llaca V."/>
            <person name="Song R."/>
            <person name="Tanyolac B."/>
            <person name="Young S."/>
            <person name="Ho-Il K."/>
            <person name="Hahn J.H."/>
            <person name="Sangsakoo G."/>
            <person name="Vanavichit A."/>
            <person name="de Mattos Luiz.A.T."/>
            <person name="Zimmer P.D."/>
            <person name="Malone G."/>
            <person name="Dellagostin O."/>
            <person name="de Oliveira A.C."/>
            <person name="Bevan M."/>
            <person name="Bancroft I."/>
            <person name="Minx P."/>
            <person name="Cordum H."/>
            <person name="Wilson R."/>
            <person name="Cheng Z."/>
            <person name="Jin W."/>
            <person name="Jiang J."/>
            <person name="Leong S.A."/>
            <person name="Iwama H."/>
            <person name="Gojobori T."/>
            <person name="Itoh T."/>
            <person name="Niimura Y."/>
            <person name="Fujii Y."/>
            <person name="Habara T."/>
            <person name="Sakai H."/>
            <person name="Sato Y."/>
            <person name="Wilson G."/>
            <person name="Kumar K."/>
            <person name="McCouch S."/>
            <person name="Juretic N."/>
            <person name="Hoen D."/>
            <person name="Wright S."/>
            <person name="Bruskiewich R."/>
            <person name="Bureau T."/>
            <person name="Miyao A."/>
            <person name="Hirochika H."/>
            <person name="Nishikawa T."/>
            <person name="Kadowaki K."/>
            <person name="Sugiura M."/>
            <person name="Burr B."/>
            <person name="Sasaki T."/>
        </authorList>
    </citation>
    <scope>NUCLEOTIDE SEQUENCE [LARGE SCALE GENOMIC DNA]</scope>
    <source>
        <strain evidence="3">cv. Nipponbare</strain>
    </source>
</reference>
<evidence type="ECO:0000313" key="3">
    <source>
        <dbReference type="Proteomes" id="UP000059680"/>
    </source>
</evidence>
<keyword evidence="1" id="KW-1133">Transmembrane helix</keyword>
<proteinExistence type="predicted"/>
<dbReference type="Proteomes" id="UP000059680">
    <property type="component" value="Chromosome 2"/>
</dbReference>
<sequence>KKCCIFLTRNYWLFAGSPVNTFEFLSPLFQSLDYTVPRVRMDTSVALAISRFFVFMYTLLYPWLDSKWIPQPLLLPAEVYKVGLFIMFQ</sequence>
<dbReference type="EMBL" id="AP014958">
    <property type="protein sequence ID" value="BAS80604.1"/>
    <property type="molecule type" value="Genomic_DNA"/>
</dbReference>
<gene>
    <name evidence="2" type="ordered locus">Os02g0715200</name>
    <name evidence="2" type="ORF">OSNPB_020715200</name>
</gene>